<dbReference type="Gene3D" id="3.90.226.10">
    <property type="entry name" value="2-enoyl-CoA Hydratase, Chain A, domain 1"/>
    <property type="match status" value="1"/>
</dbReference>
<dbReference type="PANTHER" id="PTHR42987:SF8">
    <property type="entry name" value="PROTEINASE"/>
    <property type="match status" value="1"/>
</dbReference>
<keyword evidence="3" id="KW-0378">Hydrolase</keyword>
<accession>I0Z3I1</accession>
<dbReference type="OrthoDB" id="284461at2759"/>
<evidence type="ECO:0000259" key="5">
    <source>
        <dbReference type="Pfam" id="PF01343"/>
    </source>
</evidence>
<dbReference type="KEGG" id="csl:COCSUDRAFT_40523"/>
<comment type="similarity">
    <text evidence="1">Belongs to the peptidase S49 family.</text>
</comment>
<feature type="domain" description="Peptidase S49" evidence="5">
    <location>
        <begin position="24"/>
        <end position="165"/>
    </location>
</feature>
<keyword evidence="2" id="KW-0645">Protease</keyword>
<dbReference type="SUPFAM" id="SSF52096">
    <property type="entry name" value="ClpP/crotonase"/>
    <property type="match status" value="1"/>
</dbReference>
<proteinExistence type="inferred from homology"/>
<keyword evidence="4" id="KW-0720">Serine protease</keyword>
<name>I0Z3I1_COCSC</name>
<dbReference type="RefSeq" id="XP_005649744.1">
    <property type="nucleotide sequence ID" value="XM_005649687.1"/>
</dbReference>
<dbReference type="GO" id="GO:0006508">
    <property type="term" value="P:proteolysis"/>
    <property type="evidence" value="ECO:0007669"/>
    <property type="project" value="UniProtKB-KW"/>
</dbReference>
<dbReference type="STRING" id="574566.I0Z3I1"/>
<comment type="caution">
    <text evidence="6">The sequence shown here is derived from an EMBL/GenBank/DDBJ whole genome shotgun (WGS) entry which is preliminary data.</text>
</comment>
<dbReference type="PANTHER" id="PTHR42987">
    <property type="entry name" value="PEPTIDASE S49"/>
    <property type="match status" value="1"/>
</dbReference>
<evidence type="ECO:0000256" key="1">
    <source>
        <dbReference type="ARBA" id="ARBA00008683"/>
    </source>
</evidence>
<dbReference type="InterPro" id="IPR002142">
    <property type="entry name" value="Peptidase_S49"/>
</dbReference>
<protein>
    <recommendedName>
        <fullName evidence="5">Peptidase S49 domain-containing protein</fullName>
    </recommendedName>
</protein>
<organism evidence="6 7">
    <name type="scientific">Coccomyxa subellipsoidea (strain C-169)</name>
    <name type="common">Green microalga</name>
    <dbReference type="NCBI Taxonomy" id="574566"/>
    <lineage>
        <taxon>Eukaryota</taxon>
        <taxon>Viridiplantae</taxon>
        <taxon>Chlorophyta</taxon>
        <taxon>core chlorophytes</taxon>
        <taxon>Trebouxiophyceae</taxon>
        <taxon>Trebouxiophyceae incertae sedis</taxon>
        <taxon>Coccomyxaceae</taxon>
        <taxon>Coccomyxa</taxon>
        <taxon>Coccomyxa subellipsoidea</taxon>
    </lineage>
</organism>
<dbReference type="InterPro" id="IPR029045">
    <property type="entry name" value="ClpP/crotonase-like_dom_sf"/>
</dbReference>
<evidence type="ECO:0000313" key="7">
    <source>
        <dbReference type="Proteomes" id="UP000007264"/>
    </source>
</evidence>
<dbReference type="GO" id="GO:0008236">
    <property type="term" value="F:serine-type peptidase activity"/>
    <property type="evidence" value="ECO:0007669"/>
    <property type="project" value="UniProtKB-KW"/>
</dbReference>
<reference evidence="6 7" key="1">
    <citation type="journal article" date="2012" name="Genome Biol.">
        <title>The genome of the polar eukaryotic microalga coccomyxa subellipsoidea reveals traits of cold adaptation.</title>
        <authorList>
            <person name="Blanc G."/>
            <person name="Agarkova I."/>
            <person name="Grimwood J."/>
            <person name="Kuo A."/>
            <person name="Brueggeman A."/>
            <person name="Dunigan D."/>
            <person name="Gurnon J."/>
            <person name="Ladunga I."/>
            <person name="Lindquist E."/>
            <person name="Lucas S."/>
            <person name="Pangilinan J."/>
            <person name="Proschold T."/>
            <person name="Salamov A."/>
            <person name="Schmutz J."/>
            <person name="Weeks D."/>
            <person name="Yamada T."/>
            <person name="Claverie J.M."/>
            <person name="Grigoriev I."/>
            <person name="Van Etten J."/>
            <person name="Lomsadze A."/>
            <person name="Borodovsky M."/>
        </authorList>
    </citation>
    <scope>NUCLEOTIDE SEQUENCE [LARGE SCALE GENOMIC DNA]</scope>
    <source>
        <strain evidence="6 7">C-169</strain>
    </source>
</reference>
<dbReference type="GeneID" id="17043202"/>
<dbReference type="eggNOG" id="ENOG502QQH5">
    <property type="taxonomic scope" value="Eukaryota"/>
</dbReference>
<evidence type="ECO:0000256" key="4">
    <source>
        <dbReference type="ARBA" id="ARBA00022825"/>
    </source>
</evidence>
<evidence type="ECO:0000313" key="6">
    <source>
        <dbReference type="EMBL" id="EIE25200.1"/>
    </source>
</evidence>
<dbReference type="CDD" id="cd07023">
    <property type="entry name" value="S49_Sppa_N_C"/>
    <property type="match status" value="1"/>
</dbReference>
<dbReference type="EMBL" id="AGSI01000004">
    <property type="protein sequence ID" value="EIE25200.1"/>
    <property type="molecule type" value="Genomic_DNA"/>
</dbReference>
<dbReference type="InterPro" id="IPR047272">
    <property type="entry name" value="S49_SppA_C"/>
</dbReference>
<keyword evidence="7" id="KW-1185">Reference proteome</keyword>
<dbReference type="Gene3D" id="6.20.330.10">
    <property type="match status" value="1"/>
</dbReference>
<gene>
    <name evidence="6" type="ORF">COCSUDRAFT_40523</name>
</gene>
<dbReference type="Proteomes" id="UP000007264">
    <property type="component" value="Unassembled WGS sequence"/>
</dbReference>
<sequence length="237" mass="25699">MSCRPGGSATQSELIFDRIRALAKETKTPVYTFAEDIAASGAYWLMLAGDEMYASSTSLVGSIGVVSASFGAVEAIKRLGLERRVYTAGEYKDLLDPFRPVRKEEEARLQEVLADTHDSFKGAVKAARGSRLAAPDDPELWSGRVWTGRQAARLGLTDGIAQLEAKMHEKVGDNVHFVLCSEPLRAGLADALGLSSSMRGWGKMLGQQSDIYSVTSSASQALLDEVQYRSMLARYGL</sequence>
<evidence type="ECO:0000256" key="3">
    <source>
        <dbReference type="ARBA" id="ARBA00022801"/>
    </source>
</evidence>
<dbReference type="Pfam" id="PF01343">
    <property type="entry name" value="Peptidase_S49"/>
    <property type="match status" value="1"/>
</dbReference>
<evidence type="ECO:0000256" key="2">
    <source>
        <dbReference type="ARBA" id="ARBA00022670"/>
    </source>
</evidence>
<dbReference type="AlphaFoldDB" id="I0Z3I1"/>